<organism evidence="2 3">
    <name type="scientific">Actinomadura rubrobrunea</name>
    <dbReference type="NCBI Taxonomy" id="115335"/>
    <lineage>
        <taxon>Bacteria</taxon>
        <taxon>Bacillati</taxon>
        <taxon>Actinomycetota</taxon>
        <taxon>Actinomycetes</taxon>
        <taxon>Streptosporangiales</taxon>
        <taxon>Thermomonosporaceae</taxon>
        <taxon>Actinomadura</taxon>
    </lineage>
</organism>
<dbReference type="Gene3D" id="1.10.600.10">
    <property type="entry name" value="Farnesyl Diphosphate Synthase"/>
    <property type="match status" value="1"/>
</dbReference>
<feature type="region of interest" description="Disordered" evidence="1">
    <location>
        <begin position="1"/>
        <end position="27"/>
    </location>
</feature>
<dbReference type="Proteomes" id="UP001165124">
    <property type="component" value="Unassembled WGS sequence"/>
</dbReference>
<protein>
    <recommendedName>
        <fullName evidence="4">Terpene synthase</fullName>
    </recommendedName>
</protein>
<evidence type="ECO:0000256" key="1">
    <source>
        <dbReference type="SAM" id="MobiDB-lite"/>
    </source>
</evidence>
<keyword evidence="3" id="KW-1185">Reference proteome</keyword>
<sequence>MTTAAATDSATDSAASPSLPRGAAEGDALAQAAEHGRICALSAEVQRDLQQAAEAYPELFTGRPFDATLFGAVALANAFGSPDDRADDVAVAARTSLWIFALDWQIDYLAEERATVDRIVAECLAAADGTDDDATPLTRFLADLRDRLAAAPAFERLRPVWRDELARMLRAMAREWEWKHGAARPSFQEYLDNADNFGSSLVNVSHWIVTGDAAAFDRLDALREASDEVQRVLRLLNDLATYHRDVNWGDLNALLLPGVERSTVTREIGERIDRSRRLLAPLREACPREVRYLERQIGYSLGFYGGTDYWGEL</sequence>
<name>A0A9W6Q049_9ACTN</name>
<dbReference type="SUPFAM" id="SSF48576">
    <property type="entry name" value="Terpenoid synthases"/>
    <property type="match status" value="1"/>
</dbReference>
<dbReference type="AlphaFoldDB" id="A0A9W6Q049"/>
<evidence type="ECO:0000313" key="2">
    <source>
        <dbReference type="EMBL" id="GLW65877.1"/>
    </source>
</evidence>
<comment type="caution">
    <text evidence="2">The sequence shown here is derived from an EMBL/GenBank/DDBJ whole genome shotgun (WGS) entry which is preliminary data.</text>
</comment>
<evidence type="ECO:0000313" key="3">
    <source>
        <dbReference type="Proteomes" id="UP001165124"/>
    </source>
</evidence>
<dbReference type="InterPro" id="IPR008949">
    <property type="entry name" value="Isoprenoid_synthase_dom_sf"/>
</dbReference>
<dbReference type="RefSeq" id="WP_083951671.1">
    <property type="nucleotide sequence ID" value="NZ_BSRZ01000011.1"/>
</dbReference>
<proteinExistence type="predicted"/>
<dbReference type="Pfam" id="PF19086">
    <property type="entry name" value="Terpene_syn_C_2"/>
    <property type="match status" value="1"/>
</dbReference>
<reference evidence="2" key="1">
    <citation type="submission" date="2023-02" db="EMBL/GenBank/DDBJ databases">
        <title>Actinomadura rubrobrunea NBRC 14622.</title>
        <authorList>
            <person name="Ichikawa N."/>
            <person name="Sato H."/>
            <person name="Tonouchi N."/>
        </authorList>
    </citation>
    <scope>NUCLEOTIDE SEQUENCE</scope>
    <source>
        <strain evidence="2">NBRC 14622</strain>
    </source>
</reference>
<evidence type="ECO:0008006" key="4">
    <source>
        <dbReference type="Google" id="ProtNLM"/>
    </source>
</evidence>
<dbReference type="EMBL" id="BSRZ01000011">
    <property type="protein sequence ID" value="GLW65877.1"/>
    <property type="molecule type" value="Genomic_DNA"/>
</dbReference>
<accession>A0A9W6Q049</accession>
<gene>
    <name evidence="2" type="ORF">Arub01_41210</name>
</gene>